<reference evidence="2" key="1">
    <citation type="submission" date="2014-09" db="EMBL/GenBank/DDBJ databases">
        <authorList>
            <person name="Magalhaes I.L.F."/>
            <person name="Oliveira U."/>
            <person name="Santos F.R."/>
            <person name="Vidigal T.H.D.A."/>
            <person name="Brescovit A.D."/>
            <person name="Santos A.J."/>
        </authorList>
    </citation>
    <scope>NUCLEOTIDE SEQUENCE</scope>
    <source>
        <tissue evidence="2">Shoot tissue taken approximately 20 cm above the soil surface</tissue>
    </source>
</reference>
<keyword evidence="1" id="KW-1133">Transmembrane helix</keyword>
<proteinExistence type="predicted"/>
<feature type="transmembrane region" description="Helical" evidence="1">
    <location>
        <begin position="16"/>
        <end position="37"/>
    </location>
</feature>
<name>A0A0A9AJ92_ARUDO</name>
<keyword evidence="1" id="KW-0472">Membrane</keyword>
<organism evidence="2">
    <name type="scientific">Arundo donax</name>
    <name type="common">Giant reed</name>
    <name type="synonym">Donax arundinaceus</name>
    <dbReference type="NCBI Taxonomy" id="35708"/>
    <lineage>
        <taxon>Eukaryota</taxon>
        <taxon>Viridiplantae</taxon>
        <taxon>Streptophyta</taxon>
        <taxon>Embryophyta</taxon>
        <taxon>Tracheophyta</taxon>
        <taxon>Spermatophyta</taxon>
        <taxon>Magnoliopsida</taxon>
        <taxon>Liliopsida</taxon>
        <taxon>Poales</taxon>
        <taxon>Poaceae</taxon>
        <taxon>PACMAD clade</taxon>
        <taxon>Arundinoideae</taxon>
        <taxon>Arundineae</taxon>
        <taxon>Arundo</taxon>
    </lineage>
</organism>
<reference evidence="2" key="2">
    <citation type="journal article" date="2015" name="Data Brief">
        <title>Shoot transcriptome of the giant reed, Arundo donax.</title>
        <authorList>
            <person name="Barrero R.A."/>
            <person name="Guerrero F.D."/>
            <person name="Moolhuijzen P."/>
            <person name="Goolsby J.A."/>
            <person name="Tidwell J."/>
            <person name="Bellgard S.E."/>
            <person name="Bellgard M.I."/>
        </authorList>
    </citation>
    <scope>NUCLEOTIDE SEQUENCE</scope>
    <source>
        <tissue evidence="2">Shoot tissue taken approximately 20 cm above the soil surface</tissue>
    </source>
</reference>
<keyword evidence="1" id="KW-0812">Transmembrane</keyword>
<evidence type="ECO:0000256" key="1">
    <source>
        <dbReference type="SAM" id="Phobius"/>
    </source>
</evidence>
<dbReference type="EMBL" id="GBRH01246126">
    <property type="protein sequence ID" value="JAD51769.1"/>
    <property type="molecule type" value="Transcribed_RNA"/>
</dbReference>
<evidence type="ECO:0000313" key="2">
    <source>
        <dbReference type="EMBL" id="JAD51769.1"/>
    </source>
</evidence>
<dbReference type="AlphaFoldDB" id="A0A0A9AJ92"/>
<sequence>MFHCILNPLWTSYPHLYQFAVTSSHLLLQTNVLLWMLQYVMFLRVQSTVGANGMCLKKVVEVLGHLFNNHNDFLDDFNEVENHMLSKQEFEQS</sequence>
<accession>A0A0A9AJ92</accession>
<protein>
    <submittedName>
        <fullName evidence="2">Uncharacterized protein</fullName>
    </submittedName>
</protein>